<evidence type="ECO:0000256" key="5">
    <source>
        <dbReference type="ARBA" id="ARBA00022741"/>
    </source>
</evidence>
<dbReference type="PROSITE" id="PS50893">
    <property type="entry name" value="ABC_TRANSPORTER_2"/>
    <property type="match status" value="1"/>
</dbReference>
<evidence type="ECO:0000256" key="8">
    <source>
        <dbReference type="ARBA" id="ARBA00023136"/>
    </source>
</evidence>
<dbReference type="Gene3D" id="3.40.50.300">
    <property type="entry name" value="P-loop containing nucleotide triphosphate hydrolases"/>
    <property type="match status" value="1"/>
</dbReference>
<keyword evidence="8" id="KW-0472">Membrane</keyword>
<evidence type="ECO:0000256" key="7">
    <source>
        <dbReference type="ARBA" id="ARBA00022970"/>
    </source>
</evidence>
<comment type="subcellular location">
    <subcellularLocation>
        <location evidence="1">Cell membrane</location>
        <topology evidence="1">Peripheral membrane protein</topology>
    </subcellularLocation>
</comment>
<keyword evidence="6 10" id="KW-0067">ATP-binding</keyword>
<dbReference type="PANTHER" id="PTHR43166">
    <property type="entry name" value="AMINO ACID IMPORT ATP-BINDING PROTEIN"/>
    <property type="match status" value="1"/>
</dbReference>
<evidence type="ECO:0000256" key="3">
    <source>
        <dbReference type="ARBA" id="ARBA00022448"/>
    </source>
</evidence>
<keyword evidence="7" id="KW-0029">Amino-acid transport</keyword>
<dbReference type="Pfam" id="PF00005">
    <property type="entry name" value="ABC_tran"/>
    <property type="match status" value="1"/>
</dbReference>
<evidence type="ECO:0000256" key="6">
    <source>
        <dbReference type="ARBA" id="ARBA00022840"/>
    </source>
</evidence>
<evidence type="ECO:0000313" key="10">
    <source>
        <dbReference type="EMBL" id="GHE90722.1"/>
    </source>
</evidence>
<comment type="similarity">
    <text evidence="2">Belongs to the ABC transporter superfamily.</text>
</comment>
<dbReference type="PIRSF" id="PIRSF039085">
    <property type="entry name" value="ABC_ATPase_HisP"/>
    <property type="match status" value="1"/>
</dbReference>
<dbReference type="PANTHER" id="PTHR43166:SF9">
    <property type="entry name" value="GLUTAMATE_ASPARTATE IMPORT ATP-BINDING PROTEIN GLTL"/>
    <property type="match status" value="1"/>
</dbReference>
<evidence type="ECO:0000259" key="9">
    <source>
        <dbReference type="PROSITE" id="PS50893"/>
    </source>
</evidence>
<evidence type="ECO:0000256" key="1">
    <source>
        <dbReference type="ARBA" id="ARBA00004202"/>
    </source>
</evidence>
<dbReference type="InterPro" id="IPR003593">
    <property type="entry name" value="AAA+_ATPase"/>
</dbReference>
<gene>
    <name evidence="10" type="primary">glnQ</name>
    <name evidence="10" type="ORF">GCM10016455_08910</name>
</gene>
<dbReference type="Proteomes" id="UP000609802">
    <property type="component" value="Unassembled WGS sequence"/>
</dbReference>
<dbReference type="InterPro" id="IPR027417">
    <property type="entry name" value="P-loop_NTPase"/>
</dbReference>
<dbReference type="InterPro" id="IPR017871">
    <property type="entry name" value="ABC_transporter-like_CS"/>
</dbReference>
<evidence type="ECO:0000256" key="4">
    <source>
        <dbReference type="ARBA" id="ARBA00022475"/>
    </source>
</evidence>
<evidence type="ECO:0000313" key="11">
    <source>
        <dbReference type="Proteomes" id="UP000609802"/>
    </source>
</evidence>
<keyword evidence="3" id="KW-0813">Transport</keyword>
<dbReference type="SUPFAM" id="SSF52540">
    <property type="entry name" value="P-loop containing nucleoside triphosphate hydrolases"/>
    <property type="match status" value="1"/>
</dbReference>
<accession>A0ABQ3IPT6</accession>
<keyword evidence="5" id="KW-0547">Nucleotide-binding</keyword>
<dbReference type="InterPro" id="IPR030679">
    <property type="entry name" value="ABC_ATPase_HisP-typ"/>
</dbReference>
<comment type="caution">
    <text evidence="10">The sequence shown here is derived from an EMBL/GenBank/DDBJ whole genome shotgun (WGS) entry which is preliminary data.</text>
</comment>
<keyword evidence="4" id="KW-1003">Cell membrane</keyword>
<name>A0ABQ3IPT6_9RHOB</name>
<dbReference type="GO" id="GO:0005524">
    <property type="term" value="F:ATP binding"/>
    <property type="evidence" value="ECO:0007669"/>
    <property type="project" value="UniProtKB-KW"/>
</dbReference>
<sequence>MSVLRLSNVTKSFGATQVLRGIDLEVNEGEMICLIGASGSGKSTLLRTINLLEPIDEGEIWFDGQDISLPDVAPQPIRRKIGLVFQSFNLFPHMTAVENVLLAPSRVFKRSKKDLLPEVMQLFEQFNLKDRMQAYPDQLSGGQQQRVAIVRALAMRPRIMLFDEVTSALDPELVSEVLDTLLKLKAQNMTMILATHEMGFAREAADRVCVLDGGKIIETGTPDQIFNAPQTKRAQAFLASVL</sequence>
<organism evidence="10 11">
    <name type="scientific">Aliiroseovarius zhejiangensis</name>
    <dbReference type="NCBI Taxonomy" id="1632025"/>
    <lineage>
        <taxon>Bacteria</taxon>
        <taxon>Pseudomonadati</taxon>
        <taxon>Pseudomonadota</taxon>
        <taxon>Alphaproteobacteria</taxon>
        <taxon>Rhodobacterales</taxon>
        <taxon>Paracoccaceae</taxon>
        <taxon>Aliiroseovarius</taxon>
    </lineage>
</organism>
<dbReference type="RefSeq" id="WP_308442432.1">
    <property type="nucleotide sequence ID" value="NZ_BNCH01000001.1"/>
</dbReference>
<dbReference type="EMBL" id="BNCH01000001">
    <property type="protein sequence ID" value="GHE90722.1"/>
    <property type="molecule type" value="Genomic_DNA"/>
</dbReference>
<reference evidence="11" key="1">
    <citation type="journal article" date="2019" name="Int. J. Syst. Evol. Microbiol.">
        <title>The Global Catalogue of Microorganisms (GCM) 10K type strain sequencing project: providing services to taxonomists for standard genome sequencing and annotation.</title>
        <authorList>
            <consortium name="The Broad Institute Genomics Platform"/>
            <consortium name="The Broad Institute Genome Sequencing Center for Infectious Disease"/>
            <person name="Wu L."/>
            <person name="Ma J."/>
        </authorList>
    </citation>
    <scope>NUCLEOTIDE SEQUENCE [LARGE SCALE GENOMIC DNA]</scope>
    <source>
        <strain evidence="11">KCTC 42443</strain>
    </source>
</reference>
<dbReference type="CDD" id="cd03262">
    <property type="entry name" value="ABC_HisP_GlnQ"/>
    <property type="match status" value="1"/>
</dbReference>
<dbReference type="InterPro" id="IPR050086">
    <property type="entry name" value="MetN_ABC_transporter-like"/>
</dbReference>
<evidence type="ECO:0000256" key="2">
    <source>
        <dbReference type="ARBA" id="ARBA00005417"/>
    </source>
</evidence>
<protein>
    <submittedName>
        <fullName evidence="10">Peptide ABC transporter ATP-binding protein</fullName>
    </submittedName>
</protein>
<dbReference type="PROSITE" id="PS00211">
    <property type="entry name" value="ABC_TRANSPORTER_1"/>
    <property type="match status" value="1"/>
</dbReference>
<feature type="domain" description="ABC transporter" evidence="9">
    <location>
        <begin position="4"/>
        <end position="238"/>
    </location>
</feature>
<keyword evidence="11" id="KW-1185">Reference proteome</keyword>
<proteinExistence type="inferred from homology"/>
<dbReference type="SMART" id="SM00382">
    <property type="entry name" value="AAA"/>
    <property type="match status" value="1"/>
</dbReference>
<dbReference type="InterPro" id="IPR003439">
    <property type="entry name" value="ABC_transporter-like_ATP-bd"/>
</dbReference>